<organism evidence="1 2">
    <name type="scientific">Sporolactobacillus shoreicorticis</name>
    <dbReference type="NCBI Taxonomy" id="1923877"/>
    <lineage>
        <taxon>Bacteria</taxon>
        <taxon>Bacillati</taxon>
        <taxon>Bacillota</taxon>
        <taxon>Bacilli</taxon>
        <taxon>Bacillales</taxon>
        <taxon>Sporolactobacillaceae</taxon>
        <taxon>Sporolactobacillus</taxon>
    </lineage>
</organism>
<keyword evidence="2" id="KW-1185">Reference proteome</keyword>
<dbReference type="EMBL" id="JBHUMQ010000034">
    <property type="protein sequence ID" value="MFD2695005.1"/>
    <property type="molecule type" value="Genomic_DNA"/>
</dbReference>
<evidence type="ECO:0000313" key="2">
    <source>
        <dbReference type="Proteomes" id="UP001597399"/>
    </source>
</evidence>
<name>A0ABW5S5C5_9BACL</name>
<proteinExistence type="predicted"/>
<comment type="caution">
    <text evidence="1">The sequence shown here is derived from an EMBL/GenBank/DDBJ whole genome shotgun (WGS) entry which is preliminary data.</text>
</comment>
<evidence type="ECO:0000313" key="1">
    <source>
        <dbReference type="EMBL" id="MFD2695005.1"/>
    </source>
</evidence>
<protein>
    <recommendedName>
        <fullName evidence="3">Phage protein</fullName>
    </recommendedName>
</protein>
<reference evidence="2" key="1">
    <citation type="journal article" date="2019" name="Int. J. Syst. Evol. Microbiol.">
        <title>The Global Catalogue of Microorganisms (GCM) 10K type strain sequencing project: providing services to taxonomists for standard genome sequencing and annotation.</title>
        <authorList>
            <consortium name="The Broad Institute Genomics Platform"/>
            <consortium name="The Broad Institute Genome Sequencing Center for Infectious Disease"/>
            <person name="Wu L."/>
            <person name="Ma J."/>
        </authorList>
    </citation>
    <scope>NUCLEOTIDE SEQUENCE [LARGE SCALE GENOMIC DNA]</scope>
    <source>
        <strain evidence="2">TISTR 2466</strain>
    </source>
</reference>
<evidence type="ECO:0008006" key="3">
    <source>
        <dbReference type="Google" id="ProtNLM"/>
    </source>
</evidence>
<sequence>MAKFGEQKVVEIEGTEYTLQHPGVREAVKLRDRAKDVNGQMNEEKYYGALMEHVVVQPKVNWAYWDEHDGFNDLMVEAATFLNA</sequence>
<dbReference type="RefSeq" id="WP_253064709.1">
    <property type="nucleotide sequence ID" value="NZ_JAMXWM010000031.1"/>
</dbReference>
<gene>
    <name evidence="1" type="ORF">ACFSUE_15420</name>
</gene>
<accession>A0ABW5S5C5</accession>
<dbReference type="Proteomes" id="UP001597399">
    <property type="component" value="Unassembled WGS sequence"/>
</dbReference>